<dbReference type="Gene3D" id="2.170.270.10">
    <property type="entry name" value="SET domain"/>
    <property type="match status" value="1"/>
</dbReference>
<evidence type="ECO:0008006" key="2">
    <source>
        <dbReference type="Google" id="ProtNLM"/>
    </source>
</evidence>
<organism evidence="1">
    <name type="scientific">Rhodosorus marinus</name>
    <dbReference type="NCBI Taxonomy" id="101924"/>
    <lineage>
        <taxon>Eukaryota</taxon>
        <taxon>Rhodophyta</taxon>
        <taxon>Stylonematophyceae</taxon>
        <taxon>Stylonematales</taxon>
        <taxon>Stylonemataceae</taxon>
        <taxon>Rhodosorus</taxon>
    </lineage>
</organism>
<dbReference type="EMBL" id="HBHW01040719">
    <property type="protein sequence ID" value="CAE0063222.1"/>
    <property type="molecule type" value="Transcribed_RNA"/>
</dbReference>
<dbReference type="PANTHER" id="PTHR33524:SF1">
    <property type="entry name" value="SET DOMAIN-CONTAINING PROTEIN"/>
    <property type="match status" value="1"/>
</dbReference>
<dbReference type="InterPro" id="IPR046341">
    <property type="entry name" value="SET_dom_sf"/>
</dbReference>
<dbReference type="AlphaFoldDB" id="A0A7S3A6L9"/>
<accession>A0A7S3A6L9</accession>
<proteinExistence type="predicted"/>
<reference evidence="1" key="1">
    <citation type="submission" date="2021-01" db="EMBL/GenBank/DDBJ databases">
        <authorList>
            <person name="Corre E."/>
            <person name="Pelletier E."/>
            <person name="Niang G."/>
            <person name="Scheremetjew M."/>
            <person name="Finn R."/>
            <person name="Kale V."/>
            <person name="Holt S."/>
            <person name="Cochrane G."/>
            <person name="Meng A."/>
            <person name="Brown T."/>
            <person name="Cohen L."/>
        </authorList>
    </citation>
    <scope>NUCLEOTIDE SEQUENCE</scope>
    <source>
        <strain evidence="1">CCMP 769</strain>
    </source>
</reference>
<name>A0A7S3A6L9_9RHOD</name>
<evidence type="ECO:0000313" key="1">
    <source>
        <dbReference type="EMBL" id="CAE0063222.1"/>
    </source>
</evidence>
<sequence>MLELLQKLMPWSWRVYPLPSAEIVSQICTGKRWNSYQGLQQLVQEAVESRLEKVMSGRHHSKFAVHVRPSTIPNAGDGVFLSGHADPGDLVALYAGVYFPPIPPENFASSHQYSAPVGRSITTIPPEEELYTINLEGGGCINAYDAVSRVGRNCRDNPYAVGHMINHPQDRVVAKVVPATFVWPDKYRKNAPNKLHDGAWFVDAATLRPVKIPEDLPLRGVAMIASRAIEDGSEIFFRYNCKRPFPDWYTE</sequence>
<protein>
    <recommendedName>
        <fullName evidence="2">SET domain-containing protein</fullName>
    </recommendedName>
</protein>
<gene>
    <name evidence="1" type="ORF">RMAR00112_LOCUS31294</name>
</gene>
<dbReference type="InterPro" id="IPR040415">
    <property type="entry name" value="SETD9"/>
</dbReference>
<dbReference type="PANTHER" id="PTHR33524">
    <property type="entry name" value="C5ORF35"/>
    <property type="match status" value="1"/>
</dbReference>